<evidence type="ECO:0000313" key="2">
    <source>
        <dbReference type="Proteomes" id="UP000054928"/>
    </source>
</evidence>
<dbReference type="AlphaFoldDB" id="A0A0P1AJI2"/>
<proteinExistence type="predicted"/>
<dbReference type="GeneID" id="36406765"/>
<evidence type="ECO:0000313" key="1">
    <source>
        <dbReference type="EMBL" id="CEG41360.1"/>
    </source>
</evidence>
<accession>A0A0P1AJI2</accession>
<protein>
    <submittedName>
        <fullName evidence="1">Uncharacterized protein</fullName>
    </submittedName>
</protein>
<sequence length="283" mass="32830">MTVLWHQCSLYQHTFAALADDAGDNDDNTESRCLITFVKGLTKAGDEKFPRQQFEQTPLEILLIHSDVLNWAQSVITSYKKDVEKAYESIYLVLLEHADDKAKLSEVIQESMSWLGLHLQKVELTYWHKNNYSLKQVFDNLELRSLKMLDNSRLKRWLAYAHEKQEDGPKKLWSILNSFDDDGYIVQLLLASKGSTDPEQIGKKLEDKLVTKWSENRVPSRKVFGYFGVKKNQYELWSAYFKSSKIAGNELFEYDTIVKKVIEFGKNSEDSKLVKIAEEMTQP</sequence>
<keyword evidence="2" id="KW-1185">Reference proteome</keyword>
<dbReference type="Proteomes" id="UP000054928">
    <property type="component" value="Unassembled WGS sequence"/>
</dbReference>
<dbReference type="EMBL" id="CCYD01000553">
    <property type="protein sequence ID" value="CEG41360.1"/>
    <property type="molecule type" value="Genomic_DNA"/>
</dbReference>
<organism evidence="1 2">
    <name type="scientific">Plasmopara halstedii</name>
    <name type="common">Downy mildew of sunflower</name>
    <dbReference type="NCBI Taxonomy" id="4781"/>
    <lineage>
        <taxon>Eukaryota</taxon>
        <taxon>Sar</taxon>
        <taxon>Stramenopiles</taxon>
        <taxon>Oomycota</taxon>
        <taxon>Peronosporomycetes</taxon>
        <taxon>Peronosporales</taxon>
        <taxon>Peronosporaceae</taxon>
        <taxon>Plasmopara</taxon>
    </lineage>
</organism>
<reference evidence="2" key="1">
    <citation type="submission" date="2014-09" db="EMBL/GenBank/DDBJ databases">
        <authorList>
            <person name="Sharma Rahul"/>
            <person name="Thines Marco"/>
        </authorList>
    </citation>
    <scope>NUCLEOTIDE SEQUENCE [LARGE SCALE GENOMIC DNA]</scope>
</reference>
<name>A0A0P1AJI2_PLAHL</name>
<dbReference type="RefSeq" id="XP_024577729.1">
    <property type="nucleotide sequence ID" value="XM_024727120.1"/>
</dbReference>